<organism evidence="8 9">
    <name type="scientific">Pseudonocardia thermophila</name>
    <dbReference type="NCBI Taxonomy" id="1848"/>
    <lineage>
        <taxon>Bacteria</taxon>
        <taxon>Bacillati</taxon>
        <taxon>Actinomycetota</taxon>
        <taxon>Actinomycetes</taxon>
        <taxon>Pseudonocardiales</taxon>
        <taxon>Pseudonocardiaceae</taxon>
        <taxon>Pseudonocardia</taxon>
    </lineage>
</organism>
<dbReference type="InterPro" id="IPR001647">
    <property type="entry name" value="HTH_TetR"/>
</dbReference>
<dbReference type="SUPFAM" id="SSF46689">
    <property type="entry name" value="Homeodomain-like"/>
    <property type="match status" value="1"/>
</dbReference>
<dbReference type="InterPro" id="IPR036271">
    <property type="entry name" value="Tet_transcr_reg_TetR-rel_C_sf"/>
</dbReference>
<dbReference type="AlphaFoldDB" id="A0A1M6Q7J9"/>
<keyword evidence="4" id="KW-0804">Transcription</keyword>
<accession>A0A1M6Q7J9</accession>
<evidence type="ECO:0000256" key="3">
    <source>
        <dbReference type="ARBA" id="ARBA00023125"/>
    </source>
</evidence>
<dbReference type="Pfam" id="PF00440">
    <property type="entry name" value="TetR_N"/>
    <property type="match status" value="1"/>
</dbReference>
<evidence type="ECO:0000256" key="2">
    <source>
        <dbReference type="ARBA" id="ARBA00023015"/>
    </source>
</evidence>
<dbReference type="GO" id="GO:0000976">
    <property type="term" value="F:transcription cis-regulatory region binding"/>
    <property type="evidence" value="ECO:0007669"/>
    <property type="project" value="TreeGrafter"/>
</dbReference>
<dbReference type="EMBL" id="FRAP01000003">
    <property type="protein sequence ID" value="SHK16128.1"/>
    <property type="molecule type" value="Genomic_DNA"/>
</dbReference>
<dbReference type="GO" id="GO:0003700">
    <property type="term" value="F:DNA-binding transcription factor activity"/>
    <property type="evidence" value="ECO:0007669"/>
    <property type="project" value="TreeGrafter"/>
</dbReference>
<feature type="domain" description="HTH tetR-type" evidence="7">
    <location>
        <begin position="1"/>
        <end position="55"/>
    </location>
</feature>
<evidence type="ECO:0000256" key="4">
    <source>
        <dbReference type="ARBA" id="ARBA00023163"/>
    </source>
</evidence>
<evidence type="ECO:0000256" key="5">
    <source>
        <dbReference type="PROSITE-ProRule" id="PRU00335"/>
    </source>
</evidence>
<feature type="DNA-binding region" description="H-T-H motif" evidence="5">
    <location>
        <begin position="18"/>
        <end position="37"/>
    </location>
</feature>
<dbReference type="SUPFAM" id="SSF48498">
    <property type="entry name" value="Tetracyclin repressor-like, C-terminal domain"/>
    <property type="match status" value="1"/>
</dbReference>
<dbReference type="Pfam" id="PF13977">
    <property type="entry name" value="TetR_C_6"/>
    <property type="match status" value="1"/>
</dbReference>
<dbReference type="PRINTS" id="PR00455">
    <property type="entry name" value="HTHTETR"/>
</dbReference>
<keyword evidence="9" id="KW-1185">Reference proteome</keyword>
<evidence type="ECO:0000256" key="1">
    <source>
        <dbReference type="ARBA" id="ARBA00022491"/>
    </source>
</evidence>
<reference evidence="8 9" key="1">
    <citation type="submission" date="2016-11" db="EMBL/GenBank/DDBJ databases">
        <authorList>
            <person name="Jaros S."/>
            <person name="Januszkiewicz K."/>
            <person name="Wedrychowicz H."/>
        </authorList>
    </citation>
    <scope>NUCLEOTIDE SEQUENCE [LARGE SCALE GENOMIC DNA]</scope>
    <source>
        <strain evidence="8 9">DSM 43832</strain>
    </source>
</reference>
<dbReference type="InterPro" id="IPR039538">
    <property type="entry name" value="BetI_C"/>
</dbReference>
<keyword evidence="3 5" id="KW-0238">DNA-binding</keyword>
<dbReference type="InterPro" id="IPR009057">
    <property type="entry name" value="Homeodomain-like_sf"/>
</dbReference>
<keyword evidence="1" id="KW-0678">Repressor</keyword>
<dbReference type="InterPro" id="IPR050109">
    <property type="entry name" value="HTH-type_TetR-like_transc_reg"/>
</dbReference>
<feature type="region of interest" description="Disordered" evidence="6">
    <location>
        <begin position="186"/>
        <end position="208"/>
    </location>
</feature>
<evidence type="ECO:0000313" key="9">
    <source>
        <dbReference type="Proteomes" id="UP000184363"/>
    </source>
</evidence>
<dbReference type="Gene3D" id="1.10.357.10">
    <property type="entry name" value="Tetracycline Repressor, domain 2"/>
    <property type="match status" value="1"/>
</dbReference>
<dbReference type="PANTHER" id="PTHR30055:SF241">
    <property type="entry name" value="TRANSCRIPTIONAL REGULATORY PROTEIN"/>
    <property type="match status" value="1"/>
</dbReference>
<feature type="compositionally biased region" description="Low complexity" evidence="6">
    <location>
        <begin position="196"/>
        <end position="208"/>
    </location>
</feature>
<evidence type="ECO:0000256" key="6">
    <source>
        <dbReference type="SAM" id="MobiDB-lite"/>
    </source>
</evidence>
<dbReference type="PROSITE" id="PS50977">
    <property type="entry name" value="HTH_TETR_2"/>
    <property type="match status" value="1"/>
</dbReference>
<sequence length="208" mass="21745">MLDAAFAVFGERGIAASSISEVAEAAGMTKGAVYSNFASKDDLVLALMEEHAMARLTGALAEITEAPDPYAAITEAAAVLVRAMRVDAAWHRILAEYFALSHHDPERRAALRQRRREARGAVARGLVRLSEQTGLRLPLPVDELAVVLFALSNGLAVESGIDPPAVPDELFGKVLLLLAGAPEVRQGAAGSGRTPSASTSVATSSAAM</sequence>
<dbReference type="PANTHER" id="PTHR30055">
    <property type="entry name" value="HTH-TYPE TRANSCRIPTIONAL REGULATOR RUTR"/>
    <property type="match status" value="1"/>
</dbReference>
<name>A0A1M6Q7J9_PSETH</name>
<proteinExistence type="predicted"/>
<protein>
    <submittedName>
        <fullName evidence="8">Transcriptional regulator, TetR family</fullName>
    </submittedName>
</protein>
<gene>
    <name evidence="8" type="ORF">SAMN05443637_103137</name>
</gene>
<keyword evidence="2" id="KW-0805">Transcription regulation</keyword>
<evidence type="ECO:0000313" key="8">
    <source>
        <dbReference type="EMBL" id="SHK16128.1"/>
    </source>
</evidence>
<dbReference type="Proteomes" id="UP000184363">
    <property type="component" value="Unassembled WGS sequence"/>
</dbReference>
<evidence type="ECO:0000259" key="7">
    <source>
        <dbReference type="PROSITE" id="PS50977"/>
    </source>
</evidence>